<organism evidence="1 2">
    <name type="scientific">Jiangella alba</name>
    <dbReference type="NCBI Taxonomy" id="561176"/>
    <lineage>
        <taxon>Bacteria</taxon>
        <taxon>Bacillati</taxon>
        <taxon>Actinomycetota</taxon>
        <taxon>Actinomycetes</taxon>
        <taxon>Jiangellales</taxon>
        <taxon>Jiangellaceae</taxon>
        <taxon>Jiangella</taxon>
    </lineage>
</organism>
<evidence type="ECO:0000313" key="2">
    <source>
        <dbReference type="Proteomes" id="UP000181980"/>
    </source>
</evidence>
<dbReference type="STRING" id="561176.SAMN04488561_4124"/>
<dbReference type="RefSeq" id="WP_069109882.1">
    <property type="nucleotide sequence ID" value="NZ_FNUC01000004.1"/>
</dbReference>
<gene>
    <name evidence="1" type="ORF">SAMN04488561_4124</name>
</gene>
<dbReference type="OrthoDB" id="8246386at2"/>
<protein>
    <submittedName>
        <fullName evidence="1">Uncharacterized protein</fullName>
    </submittedName>
</protein>
<keyword evidence="2" id="KW-1185">Reference proteome</keyword>
<evidence type="ECO:0000313" key="1">
    <source>
        <dbReference type="EMBL" id="SEF11786.1"/>
    </source>
</evidence>
<dbReference type="AlphaFoldDB" id="A0A1H5PDB8"/>
<proteinExistence type="predicted"/>
<dbReference type="Proteomes" id="UP000181980">
    <property type="component" value="Unassembled WGS sequence"/>
</dbReference>
<sequence>MAIQPGDNILYMKVGTHASEELADIIGRKRAEIEAEGMAFWGYGGNTCHPASMVRPFALGSTGPIVLAMQPMTSKHFAEPVRAEEYSEDGIKWRQIPEGINCVGSRYALLVDSLDEVDDVLDLSRTRVAVGPSLGKSGANYIQGRVDKACLEVTDESTGQPKIVEIKLRANLVAPHAVFLRN</sequence>
<dbReference type="EMBL" id="FNUC01000004">
    <property type="protein sequence ID" value="SEF11786.1"/>
    <property type="molecule type" value="Genomic_DNA"/>
</dbReference>
<name>A0A1H5PDB8_9ACTN</name>
<reference evidence="2" key="1">
    <citation type="submission" date="2016-10" db="EMBL/GenBank/DDBJ databases">
        <authorList>
            <person name="Varghese N."/>
            <person name="Submissions S."/>
        </authorList>
    </citation>
    <scope>NUCLEOTIDE SEQUENCE [LARGE SCALE GENOMIC DNA]</scope>
    <source>
        <strain evidence="2">DSM 45237</strain>
    </source>
</reference>
<accession>A0A1H5PDB8</accession>